<evidence type="ECO:0000256" key="1">
    <source>
        <dbReference type="SAM" id="MobiDB-lite"/>
    </source>
</evidence>
<organism evidence="2">
    <name type="scientific">Chromera velia CCMP2878</name>
    <dbReference type="NCBI Taxonomy" id="1169474"/>
    <lineage>
        <taxon>Eukaryota</taxon>
        <taxon>Sar</taxon>
        <taxon>Alveolata</taxon>
        <taxon>Colpodellida</taxon>
        <taxon>Chromeraceae</taxon>
        <taxon>Chromera</taxon>
    </lineage>
</organism>
<feature type="region of interest" description="Disordered" evidence="1">
    <location>
        <begin position="23"/>
        <end position="77"/>
    </location>
</feature>
<dbReference type="AlphaFoldDB" id="A0A0G4FZJ4"/>
<dbReference type="PhylomeDB" id="A0A0G4FZJ4"/>
<protein>
    <submittedName>
        <fullName evidence="2">Uncharacterized protein</fullName>
    </submittedName>
</protein>
<proteinExistence type="predicted"/>
<feature type="region of interest" description="Disordered" evidence="1">
    <location>
        <begin position="122"/>
        <end position="174"/>
    </location>
</feature>
<dbReference type="EMBL" id="CDMZ01000767">
    <property type="protein sequence ID" value="CEM21051.1"/>
    <property type="molecule type" value="Genomic_DNA"/>
</dbReference>
<accession>A0A0G4FZJ4</accession>
<name>A0A0G4FZJ4_9ALVE</name>
<reference evidence="2" key="1">
    <citation type="submission" date="2014-11" db="EMBL/GenBank/DDBJ databases">
        <authorList>
            <person name="Otto D Thomas"/>
            <person name="Naeem Raeece"/>
        </authorList>
    </citation>
    <scope>NUCLEOTIDE SEQUENCE</scope>
</reference>
<sequence>MPFYGDDGALEKFRTFARPSCFSPAPPTKACPSETQQGVHVTGKPPPRPASSTSGQQRFPNVGGHPLPPRPHCSHPGHKAEHCLKQHFCPSCVRWGHKPGDCELAKDIFALLRAYGYPTCDTQGRPYGRSRQRGGALAGTNNSKDEESGDDTSDSNPAAAAAGHMTSANVSSSSPPPFSFDGLGSLLDVGASDLLLSLLRYARRTATSRVIQISHSDVPSTSSVIHPISWSDAALGTAGNAHPQTGWLLSLGSAILHWRSFSQQRVAHSSTRAELYAAHDLVNFLECLLPALRCVWKAGMVSEVRVDSDDLLKLVSSEMPRSTERALLSVIQSL</sequence>
<gene>
    <name evidence="2" type="ORF">Cvel_19554</name>
</gene>
<dbReference type="VEuPathDB" id="CryptoDB:Cvel_19554"/>
<evidence type="ECO:0000313" key="2">
    <source>
        <dbReference type="EMBL" id="CEM21051.1"/>
    </source>
</evidence>
<feature type="compositionally biased region" description="Polar residues" evidence="1">
    <location>
        <begin position="50"/>
        <end position="59"/>
    </location>
</feature>